<dbReference type="Proteomes" id="UP000012179">
    <property type="component" value="Chromosome"/>
</dbReference>
<evidence type="ECO:0000313" key="2">
    <source>
        <dbReference type="EMBL" id="ARO88244.1"/>
    </source>
</evidence>
<reference evidence="2 3" key="1">
    <citation type="journal article" date="2015" name="Int. J. Syst. Evol. Microbiol.">
        <title>Nitrosospira lacus sp. nov., a psychrotolerant, ammonia-oxidizing bacterium from sandy lake sediment.</title>
        <authorList>
            <person name="Urakawa H."/>
            <person name="Garcia J.C."/>
            <person name="Nielsen J.L."/>
            <person name="Le V.Q."/>
            <person name="Kozlowski J.A."/>
            <person name="Stein L.Y."/>
            <person name="Lim C.K."/>
            <person name="Pommerening-Roser A."/>
            <person name="Martens-Habbena W."/>
            <person name="Stahl D.A."/>
            <person name="Klotz M.G."/>
        </authorList>
    </citation>
    <scope>NUCLEOTIDE SEQUENCE [LARGE SCALE GENOMIC DNA]</scope>
    <source>
        <strain evidence="2 3">APG3</strain>
    </source>
</reference>
<dbReference type="InterPro" id="IPR014729">
    <property type="entry name" value="Rossmann-like_a/b/a_fold"/>
</dbReference>
<accession>A0A1W6SQZ4</accession>
<dbReference type="GO" id="GO:0004066">
    <property type="term" value="F:asparagine synthase (glutamine-hydrolyzing) activity"/>
    <property type="evidence" value="ECO:0007669"/>
    <property type="project" value="InterPro"/>
</dbReference>
<sequence length="565" mass="62746">MLRQARIQMQMAMHLARIIPPARSNFHLAAIEARQKKILHEVGMLSLEIKASSLKRPWRMSATEMRCGQSWIRSLQHPMLESYTLRCPQASAMIVRERGAEAPANQVLDAANFYRAVLAARAWPLQTTILVIDHQAGAMSLRQGAWGTAPIYLMESAHTLRGHWDPLEFYPYLDCLDLGRASRFLHSFDMPYSRRTLFFELQMLTALSCALWNGNTGLRISYPNPASVAGVRTLCADARPAEAALKILEGAVKRWIHADIQYGSELSGGLDSSLVSILCRQYQPGLSTFGIHLDAPGQQQRRQSLIERFGFHDASVDLNAHLPLAADSPRWHAATMVPWGEIYDEGVNAMLATAARQGVQAMFTGFGGDELCPLYAFEDPAPPELAVLEPASATPSAPDFLTRRAMRAMRSTLSDAAPRAMIDASSLESAAFGSAIYLRHGIWPIHPLCTPELNRFCGALPWSWRVGRTIERAMLRQLDCPSEVVESRTVDSFQSSLSSGLRHSAGQQLCELFDQPLLAELDLVDPRQLRNRFLDWCENGTDDEALPFYSAASLEMSLRSIGARA</sequence>
<protein>
    <submittedName>
        <fullName evidence="2">Asparagine synthase</fullName>
    </submittedName>
</protein>
<dbReference type="OrthoDB" id="9763290at2"/>
<keyword evidence="3" id="KW-1185">Reference proteome</keyword>
<evidence type="ECO:0000313" key="3">
    <source>
        <dbReference type="Proteomes" id="UP000012179"/>
    </source>
</evidence>
<evidence type="ECO:0000259" key="1">
    <source>
        <dbReference type="Pfam" id="PF00733"/>
    </source>
</evidence>
<organism evidence="2 3">
    <name type="scientific">Nitrosospira lacus</name>
    <dbReference type="NCBI Taxonomy" id="1288494"/>
    <lineage>
        <taxon>Bacteria</taxon>
        <taxon>Pseudomonadati</taxon>
        <taxon>Pseudomonadota</taxon>
        <taxon>Betaproteobacteria</taxon>
        <taxon>Nitrosomonadales</taxon>
        <taxon>Nitrosomonadaceae</taxon>
        <taxon>Nitrosospira</taxon>
    </lineage>
</organism>
<dbReference type="KEGG" id="nlc:EBAPG3_010885"/>
<dbReference type="Gene3D" id="3.40.50.620">
    <property type="entry name" value="HUPs"/>
    <property type="match status" value="1"/>
</dbReference>
<dbReference type="eggNOG" id="COG0367">
    <property type="taxonomic scope" value="Bacteria"/>
</dbReference>
<dbReference type="GO" id="GO:0006529">
    <property type="term" value="P:asparagine biosynthetic process"/>
    <property type="evidence" value="ECO:0007669"/>
    <property type="project" value="InterPro"/>
</dbReference>
<dbReference type="SUPFAM" id="SSF52402">
    <property type="entry name" value="Adenine nucleotide alpha hydrolases-like"/>
    <property type="match status" value="1"/>
</dbReference>
<feature type="domain" description="Asparagine synthetase" evidence="1">
    <location>
        <begin position="246"/>
        <end position="557"/>
    </location>
</feature>
<dbReference type="InterPro" id="IPR001962">
    <property type="entry name" value="Asn_synthase"/>
</dbReference>
<name>A0A1W6SQZ4_9PROT</name>
<dbReference type="AlphaFoldDB" id="A0A1W6SQZ4"/>
<dbReference type="EMBL" id="CP021106">
    <property type="protein sequence ID" value="ARO88244.1"/>
    <property type="molecule type" value="Genomic_DNA"/>
</dbReference>
<proteinExistence type="predicted"/>
<gene>
    <name evidence="2" type="ORF">EBAPG3_010885</name>
</gene>
<dbReference type="Pfam" id="PF00733">
    <property type="entry name" value="Asn_synthase"/>
    <property type="match status" value="1"/>
</dbReference>